<dbReference type="KEGG" id="naz:Aazo_0548"/>
<evidence type="ECO:0000313" key="1">
    <source>
        <dbReference type="EMBL" id="ADI63051.1"/>
    </source>
</evidence>
<protein>
    <submittedName>
        <fullName evidence="1">Uncharacterized protein</fullName>
    </submittedName>
</protein>
<dbReference type="Proteomes" id="UP000001511">
    <property type="component" value="Chromosome"/>
</dbReference>
<proteinExistence type="predicted"/>
<sequence>MPVATLREIVKVWGIGEEKRQQVAKRKTLSSTPRSLPPECL</sequence>
<gene>
    <name evidence="1" type="ordered locus">Aazo_0548</name>
</gene>
<name>D7E0E2_NOSA0</name>
<accession>D7E0E2</accession>
<reference evidence="1 2" key="1">
    <citation type="journal article" date="2010" name="PLoS ONE">
        <title>Genome erosion in a nitrogen-fixing vertically transmitted endosymbiotic multicellular cyanobacterium.</title>
        <authorList>
            <person name="Ran L."/>
            <person name="Larsson J."/>
            <person name="Vigil-Stenman T."/>
            <person name="Nylander J.A."/>
            <person name="Ininbergs K."/>
            <person name="Zheng W.W."/>
            <person name="Lapidus A."/>
            <person name="Lowry S."/>
            <person name="Haselkorn R."/>
            <person name="Bergman B."/>
        </authorList>
    </citation>
    <scope>NUCLEOTIDE SEQUENCE [LARGE SCALE GENOMIC DNA]</scope>
    <source>
        <strain evidence="1 2">0708</strain>
    </source>
</reference>
<dbReference type="EMBL" id="CP002059">
    <property type="protein sequence ID" value="ADI63051.1"/>
    <property type="molecule type" value="Genomic_DNA"/>
</dbReference>
<dbReference type="HOGENOM" id="CLU_3273548_0_0_3"/>
<dbReference type="AlphaFoldDB" id="D7E0E2"/>
<organism evidence="1 2">
    <name type="scientific">Nostoc azollae (strain 0708)</name>
    <name type="common">Anabaena azollae (strain 0708)</name>
    <dbReference type="NCBI Taxonomy" id="551115"/>
    <lineage>
        <taxon>Bacteria</taxon>
        <taxon>Bacillati</taxon>
        <taxon>Cyanobacteriota</taxon>
        <taxon>Cyanophyceae</taxon>
        <taxon>Nostocales</taxon>
        <taxon>Nostocaceae</taxon>
        <taxon>Trichormus</taxon>
    </lineage>
</organism>
<evidence type="ECO:0000313" key="2">
    <source>
        <dbReference type="Proteomes" id="UP000001511"/>
    </source>
</evidence>
<keyword evidence="2" id="KW-1185">Reference proteome</keyword>